<dbReference type="FunFam" id="2.130.10.10:FF:000730">
    <property type="entry name" value="Chromosome 15, whole genome shotgun sequence"/>
    <property type="match status" value="1"/>
</dbReference>
<comment type="subcellular location">
    <subcellularLocation>
        <location evidence="1">Nucleus</location>
    </subcellularLocation>
</comment>
<comment type="similarity">
    <text evidence="5">Belongs to the CFT1 family.</text>
</comment>
<evidence type="ECO:0000313" key="12">
    <source>
        <dbReference type="EMBL" id="RSH95147.1"/>
    </source>
</evidence>
<feature type="domain" description="RSE1/DDB1/CPSF1 first beta-propeller" evidence="10">
    <location>
        <begin position="107"/>
        <end position="447"/>
    </location>
</feature>
<dbReference type="GO" id="GO:0003676">
    <property type="term" value="F:nucleic acid binding"/>
    <property type="evidence" value="ECO:0007669"/>
    <property type="project" value="InterPro"/>
</dbReference>
<keyword evidence="13" id="KW-1185">Reference proteome</keyword>
<evidence type="ECO:0000256" key="4">
    <source>
        <dbReference type="ARBA" id="ARBA00037232"/>
    </source>
</evidence>
<evidence type="ECO:0000256" key="6">
    <source>
        <dbReference type="ARBA" id="ARBA00039187"/>
    </source>
</evidence>
<evidence type="ECO:0000256" key="5">
    <source>
        <dbReference type="ARBA" id="ARBA00038304"/>
    </source>
</evidence>
<organism evidence="12 13">
    <name type="scientific">Saitozyma podzolica</name>
    <dbReference type="NCBI Taxonomy" id="1890683"/>
    <lineage>
        <taxon>Eukaryota</taxon>
        <taxon>Fungi</taxon>
        <taxon>Dikarya</taxon>
        <taxon>Basidiomycota</taxon>
        <taxon>Agaricomycotina</taxon>
        <taxon>Tremellomycetes</taxon>
        <taxon>Tremellales</taxon>
        <taxon>Trimorphomycetaceae</taxon>
        <taxon>Saitozyma</taxon>
    </lineage>
</organism>
<protein>
    <recommendedName>
        <fullName evidence="7">Protein CFT1</fullName>
    </recommendedName>
    <alternativeName>
        <fullName evidence="8">Cleavage factor two protein 1</fullName>
    </alternativeName>
    <alternativeName>
        <fullName evidence="6">Protein cft1</fullName>
    </alternativeName>
</protein>
<feature type="domain" description="RSE1/DDB1/CPSF1 C-terminal" evidence="9">
    <location>
        <begin position="1054"/>
        <end position="1382"/>
    </location>
</feature>
<dbReference type="InterPro" id="IPR050358">
    <property type="entry name" value="RSE1/DDB1/CFT1"/>
</dbReference>
<dbReference type="GO" id="GO:0005634">
    <property type="term" value="C:nucleus"/>
    <property type="evidence" value="ECO:0007669"/>
    <property type="project" value="UniProtKB-SubCell"/>
</dbReference>
<keyword evidence="3" id="KW-0539">Nucleus</keyword>
<dbReference type="OrthoDB" id="6109at2759"/>
<sequence length="1414" mass="154757">MFAIHQTLLPPSAIHHSLFLPNFTPSTIYALPRSSLTDAPEVKVVGNLVVAGGQDIRVFEIREERAPVLDRREVNGGGDVGEAEMEELGDSFFDSGPTERAPVRYETTRRLHLVCQHQLHGEITGLAALRTTESSVDGLDRLLVSFKSAKMALLEWSRGDIATVSLHTYERSSQMSTGDLSTYVPKLRSDPLSRMALLSLPEDSLAILPILQEQSDLDLMHENFPRDVPYSPSLVLSLADVSPSLKNLQDLLFLPGFHSPTLAMLYSPAHTWAGRYHSAKDTFALEIRTFDLSSTGSYPLLTSVTGLPSDALYLVACPAALGGVVIVTATGIVHVDQSGRVVSAGVNAWWGYTTSLQNDRSSEARKLSLEGSRSIFVAERDLLLVLQNGDVHQVRFEMEGRAVGTIKVDEQSSSVPPPTSIVIAGDKALFVGSAEGNSLLAKVEVARDEAVVQESKVEEKPYDMEVDYDDDLYGDSNVPETNGLANGIAHDTGPVKVSLSPYDVLAGVGKIMDMEFGIAATDQGVRTYPQLVAVSGGSKRSTFNVLRRGIPINKRRRFNELSHADRVWFLPIQRQSGQKFRNIPEAEQTTLLLSSEGSQTRVFALSSKATPEQIGRIGSRTVAAGPFFQRSCVIHVTPTELNLLDSDGKQLQAIYSDATQSPIISASISDPYVAICRADGSASLFVGDSVARTVTGTSFTPESESPLCQAIEVFSDLSGIYRTFEASASSGIDSARFDGPATASRSTAIRLGQQSRMQLTQQQIKRLQDEKPAISVETGTAESAMHANRGTQWLAVLTKTGEFQIRSLPDLAIVLQSDGLASSDPSLTDDLVDGVPVTAPDEEADEVKQMLFVPIGRGTPRPHLLVLHASGRLNAYEAQPRFTLDASRQARRSLAVRFRKVFTQLLPSTAASRLPYHIISFSNIEGLSGAFITGEKPHWVVSSDAHPLRTYGLKQAAMAFGRTTHLGGAGEYFVRIEDGSFICYLPPTLNTDFAMPCDRYEMERVYTNVVFDPPSAHYVGASAITTAFQMYDEEGEIQPGPEGENLIPPTNERSTLELFSQGSDPWRVIDGYDFDQNEVVLCMQSVTLESGSLPGGYRDFVAVGTGFDFAEDRATRGNTYIFEVVETVGSPEQKISGWKLKLRTKDPARNPVSAVSNINGYLLNSNGPKMYVKGFDFDERLMGLAFLDVNLYVTSIRVFKNFMLISDHVKSIWFVALQEDPYKFTTISKDLQKVATVSGDFLVQEGQVSFVTTDRSGDIRMLDFDPADPDSFNGERLVLRTEYHAGPAVTASKTIARRRTTDEEFAPQTQLIYGTADGSITTVVAVRPARFKRLQLVADQLVRNAQHVAGLNPRAFRTVQNDLLARPLSKGILDGDLLAHFALQPVKRQREMMRQIGTDAMTVANDLQSLGGFW</sequence>
<dbReference type="InterPro" id="IPR058543">
    <property type="entry name" value="Beta-prop_RSE1/DDB1/CPSF1_2nd"/>
</dbReference>
<dbReference type="PANTHER" id="PTHR10644">
    <property type="entry name" value="DNA REPAIR/RNA PROCESSING CPSF FAMILY"/>
    <property type="match status" value="1"/>
</dbReference>
<dbReference type="Pfam" id="PF10433">
    <property type="entry name" value="Beta-prop_RSE1_1st"/>
    <property type="match status" value="1"/>
</dbReference>
<gene>
    <name evidence="12" type="primary">CFT1</name>
    <name evidence="12" type="ORF">EHS25_000233</name>
</gene>
<evidence type="ECO:0000259" key="10">
    <source>
        <dbReference type="Pfam" id="PF10433"/>
    </source>
</evidence>
<evidence type="ECO:0000256" key="7">
    <source>
        <dbReference type="ARBA" id="ARBA00039443"/>
    </source>
</evidence>
<dbReference type="Pfam" id="PF23726">
    <property type="entry name" value="Beta-prop_RSE1_2nd"/>
    <property type="match status" value="1"/>
</dbReference>
<comment type="caution">
    <text evidence="12">The sequence shown here is derived from an EMBL/GenBank/DDBJ whole genome shotgun (WGS) entry which is preliminary data.</text>
</comment>
<evidence type="ECO:0000256" key="8">
    <source>
        <dbReference type="ARBA" id="ARBA00041264"/>
    </source>
</evidence>
<reference evidence="12 13" key="1">
    <citation type="submission" date="2018-11" db="EMBL/GenBank/DDBJ databases">
        <title>Genome sequence of Saitozyma podzolica DSM 27192.</title>
        <authorList>
            <person name="Aliyu H."/>
            <person name="Gorte O."/>
            <person name="Ochsenreither K."/>
        </authorList>
    </citation>
    <scope>NUCLEOTIDE SEQUENCE [LARGE SCALE GENOMIC DNA]</scope>
    <source>
        <strain evidence="12 13">DSM 27192</strain>
    </source>
</reference>
<evidence type="ECO:0000256" key="1">
    <source>
        <dbReference type="ARBA" id="ARBA00004123"/>
    </source>
</evidence>
<dbReference type="Pfam" id="PF03178">
    <property type="entry name" value="CPSF_A"/>
    <property type="match status" value="1"/>
</dbReference>
<evidence type="ECO:0000256" key="3">
    <source>
        <dbReference type="ARBA" id="ARBA00023242"/>
    </source>
</evidence>
<comment type="function">
    <text evidence="4">RNA-binding component of the cleavage and polyadenylation factor (CPF) complex, which plays a key role in polyadenylation-dependent pre-mRNA 3'-end formation and cooperates with cleavage factors including the CFIA complex and NAB4/CFIB. Involved in poly(A) site recognition. May be involved in coupling transcription termination and mRNA 3'-end formation.</text>
</comment>
<dbReference type="InterPro" id="IPR018846">
    <property type="entry name" value="Beta-prop_RSE1/DDB1/CPSF1_1st"/>
</dbReference>
<dbReference type="InterPro" id="IPR004871">
    <property type="entry name" value="RSE1/DDB1/CPSF1_C"/>
</dbReference>
<proteinExistence type="inferred from homology"/>
<evidence type="ECO:0000259" key="9">
    <source>
        <dbReference type="Pfam" id="PF03178"/>
    </source>
</evidence>
<evidence type="ECO:0000256" key="2">
    <source>
        <dbReference type="ARBA" id="ARBA00022664"/>
    </source>
</evidence>
<evidence type="ECO:0000259" key="11">
    <source>
        <dbReference type="Pfam" id="PF23726"/>
    </source>
</evidence>
<dbReference type="EMBL" id="RSCD01000001">
    <property type="protein sequence ID" value="RSH95147.1"/>
    <property type="molecule type" value="Genomic_DNA"/>
</dbReference>
<dbReference type="InterPro" id="IPR015943">
    <property type="entry name" value="WD40/YVTN_repeat-like_dom_sf"/>
</dbReference>
<dbReference type="GO" id="GO:0006397">
    <property type="term" value="P:mRNA processing"/>
    <property type="evidence" value="ECO:0007669"/>
    <property type="project" value="UniProtKB-KW"/>
</dbReference>
<accession>A0A427YVM6</accession>
<keyword evidence="2" id="KW-0507">mRNA processing</keyword>
<dbReference type="STRING" id="1890683.A0A427YVM6"/>
<feature type="domain" description="RSE1/DDB1/CPSF1 second beta-propeller" evidence="11">
    <location>
        <begin position="556"/>
        <end position="954"/>
    </location>
</feature>
<evidence type="ECO:0000313" key="13">
    <source>
        <dbReference type="Proteomes" id="UP000279259"/>
    </source>
</evidence>
<name>A0A427YVM6_9TREE</name>
<dbReference type="Proteomes" id="UP000279259">
    <property type="component" value="Unassembled WGS sequence"/>
</dbReference>
<dbReference type="Gene3D" id="2.130.10.10">
    <property type="entry name" value="YVTN repeat-like/Quinoprotein amine dehydrogenase"/>
    <property type="match status" value="3"/>
</dbReference>